<dbReference type="PANTHER" id="PTHR42971:SF1">
    <property type="entry name" value="TRNA (CYTIDINE(34)-2'-O)-METHYLTRANSFERASE"/>
    <property type="match status" value="1"/>
</dbReference>
<evidence type="ECO:0000256" key="6">
    <source>
        <dbReference type="HAMAP-Rule" id="MF_01885"/>
    </source>
</evidence>
<keyword evidence="1 6" id="KW-0963">Cytoplasm</keyword>
<dbReference type="CDD" id="cd18094">
    <property type="entry name" value="SpoU-like_TrmL"/>
    <property type="match status" value="1"/>
</dbReference>
<keyword evidence="5 6" id="KW-0819">tRNA processing</keyword>
<dbReference type="PANTHER" id="PTHR42971">
    <property type="entry name" value="TRNA (CYTIDINE(34)-2'-O)-METHYLTRANSFERASE"/>
    <property type="match status" value="1"/>
</dbReference>
<feature type="binding site" evidence="6 7">
    <location>
        <position position="121"/>
    </location>
    <ligand>
        <name>S-adenosyl-L-methionine</name>
        <dbReference type="ChEBI" id="CHEBI:59789"/>
    </ligand>
</feature>
<dbReference type="EC" id="2.1.1.207" evidence="6"/>
<dbReference type="InterPro" id="IPR001537">
    <property type="entry name" value="SpoU_MeTrfase"/>
</dbReference>
<feature type="domain" description="tRNA/rRNA methyltransferase SpoU type" evidence="8">
    <location>
        <begin position="21"/>
        <end position="160"/>
    </location>
</feature>
<feature type="binding site" evidence="6 7">
    <location>
        <position position="141"/>
    </location>
    <ligand>
        <name>S-adenosyl-L-methionine</name>
        <dbReference type="ChEBI" id="CHEBI:59789"/>
    </ligand>
</feature>
<keyword evidence="2 6" id="KW-0489">Methyltransferase</keyword>
<feature type="binding site" evidence="6 7">
    <location>
        <position position="99"/>
    </location>
    <ligand>
        <name>S-adenosyl-L-methionine</name>
        <dbReference type="ChEBI" id="CHEBI:59789"/>
    </ligand>
</feature>
<dbReference type="EMBL" id="BSFI01000021">
    <property type="protein sequence ID" value="GLK69362.1"/>
    <property type="molecule type" value="Genomic_DNA"/>
</dbReference>
<comment type="subcellular location">
    <subcellularLocation>
        <location evidence="6">Cytoplasm</location>
    </subcellularLocation>
</comment>
<keyword evidence="10" id="KW-1185">Reference proteome</keyword>
<dbReference type="PIRSF" id="PIRSF029256">
    <property type="entry name" value="SpoU_TrmH_prd"/>
    <property type="match status" value="1"/>
</dbReference>
<evidence type="ECO:0000256" key="2">
    <source>
        <dbReference type="ARBA" id="ARBA00022603"/>
    </source>
</evidence>
<gene>
    <name evidence="6 9" type="primary">trmL</name>
    <name evidence="9" type="ORF">GCM10008179_30000</name>
</gene>
<dbReference type="InterPro" id="IPR016914">
    <property type="entry name" value="TrmL"/>
</dbReference>
<proteinExistence type="inferred from homology"/>
<dbReference type="SUPFAM" id="SSF75217">
    <property type="entry name" value="alpha/beta knot"/>
    <property type="match status" value="1"/>
</dbReference>
<comment type="function">
    <text evidence="6">Methylates the ribose at the nucleotide 34 wobble position in the two leucyl isoacceptors tRNA(Leu)(CmAA) and tRNA(Leu)(cmnm5UmAA). Catalyzes the methyl transfer from S-adenosyl-L-methionine to the 2'-OH of the wobble nucleotide.</text>
</comment>
<evidence type="ECO:0000256" key="7">
    <source>
        <dbReference type="PIRSR" id="PIRSR029256-1"/>
    </source>
</evidence>
<dbReference type="AlphaFoldDB" id="A0A9W6J296"/>
<reference evidence="9" key="2">
    <citation type="submission" date="2023-01" db="EMBL/GenBank/DDBJ databases">
        <authorList>
            <person name="Sun Q."/>
            <person name="Evtushenko L."/>
        </authorList>
    </citation>
    <scope>NUCLEOTIDE SEQUENCE</scope>
    <source>
        <strain evidence="9">VKM B-2347</strain>
    </source>
</reference>
<keyword evidence="4 6" id="KW-0949">S-adenosyl-L-methionine</keyword>
<dbReference type="InterPro" id="IPR029026">
    <property type="entry name" value="tRNA_m1G_MTases_N"/>
</dbReference>
<protein>
    <recommendedName>
        <fullName evidence="6">tRNA (cytidine(34)-2'-O)-methyltransferase</fullName>
        <ecNumber evidence="6">2.1.1.207</ecNumber>
    </recommendedName>
    <alternativeName>
        <fullName evidence="6">tRNA (cytidine/uridine-2'-O-)-methyltransferase TrmL</fullName>
    </alternativeName>
</protein>
<sequence length="177" mass="18956">MTGKTPCRIATHCLCELELPMRLALYQPDIPQNAGTLLRLAACLGVTVDIIEPAGFPVSDRAFRRAGLDYLDHVEIVRHVSFAAFEAVRRAEGRRLVLLTTQAETSFLDAAYRSDDVLMVGRESAGAPPETHDSADLRVAIPMRPGMRSLNVAVAGAMALAEALRATGGFPSLSAPA</sequence>
<keyword evidence="3 6" id="KW-0808">Transferase</keyword>
<evidence type="ECO:0000256" key="1">
    <source>
        <dbReference type="ARBA" id="ARBA00022490"/>
    </source>
</evidence>
<dbReference type="GO" id="GO:0008175">
    <property type="term" value="F:tRNA methyltransferase activity"/>
    <property type="evidence" value="ECO:0007669"/>
    <property type="project" value="UniProtKB-UniRule"/>
</dbReference>
<dbReference type="GO" id="GO:0008757">
    <property type="term" value="F:S-adenosylmethionine-dependent methyltransferase activity"/>
    <property type="evidence" value="ECO:0007669"/>
    <property type="project" value="UniProtKB-UniRule"/>
</dbReference>
<comment type="similarity">
    <text evidence="6">Belongs to the class IV-like SAM-binding methyltransferase superfamily. RNA methyltransferase TrmH family. TrmL subfamily.</text>
</comment>
<comment type="subunit">
    <text evidence="6">Homodimer.</text>
</comment>
<evidence type="ECO:0000256" key="3">
    <source>
        <dbReference type="ARBA" id="ARBA00022679"/>
    </source>
</evidence>
<comment type="caution">
    <text evidence="9">The sequence shown here is derived from an EMBL/GenBank/DDBJ whole genome shotgun (WGS) entry which is preliminary data.</text>
</comment>
<evidence type="ECO:0000313" key="10">
    <source>
        <dbReference type="Proteomes" id="UP001143372"/>
    </source>
</evidence>
<reference evidence="9" key="1">
    <citation type="journal article" date="2014" name="Int. J. Syst. Evol. Microbiol.">
        <title>Complete genome sequence of Corynebacterium casei LMG S-19264T (=DSM 44701T), isolated from a smear-ripened cheese.</title>
        <authorList>
            <consortium name="US DOE Joint Genome Institute (JGI-PGF)"/>
            <person name="Walter F."/>
            <person name="Albersmeier A."/>
            <person name="Kalinowski J."/>
            <person name="Ruckert C."/>
        </authorList>
    </citation>
    <scope>NUCLEOTIDE SEQUENCE</scope>
    <source>
        <strain evidence="9">VKM B-2347</strain>
    </source>
</reference>
<evidence type="ECO:0000256" key="5">
    <source>
        <dbReference type="ARBA" id="ARBA00022694"/>
    </source>
</evidence>
<feature type="binding site" evidence="6 7">
    <location>
        <position position="149"/>
    </location>
    <ligand>
        <name>S-adenosyl-L-methionine</name>
        <dbReference type="ChEBI" id="CHEBI:59789"/>
    </ligand>
</feature>
<dbReference type="HAMAP" id="MF_01885">
    <property type="entry name" value="tRNA_methyltr_TrmL"/>
    <property type="match status" value="1"/>
</dbReference>
<comment type="catalytic activity">
    <reaction evidence="6">
        <text>cytidine(34) in tRNA + S-adenosyl-L-methionine = 2'-O-methylcytidine(34) in tRNA + S-adenosyl-L-homocysteine + H(+)</text>
        <dbReference type="Rhea" id="RHEA:43084"/>
        <dbReference type="Rhea" id="RHEA-COMP:10331"/>
        <dbReference type="Rhea" id="RHEA-COMP:10332"/>
        <dbReference type="ChEBI" id="CHEBI:15378"/>
        <dbReference type="ChEBI" id="CHEBI:57856"/>
        <dbReference type="ChEBI" id="CHEBI:59789"/>
        <dbReference type="ChEBI" id="CHEBI:74495"/>
        <dbReference type="ChEBI" id="CHEBI:82748"/>
        <dbReference type="EC" id="2.1.1.207"/>
    </reaction>
</comment>
<evidence type="ECO:0000259" key="8">
    <source>
        <dbReference type="Pfam" id="PF00588"/>
    </source>
</evidence>
<dbReference type="InterPro" id="IPR029028">
    <property type="entry name" value="Alpha/beta_knot_MTases"/>
</dbReference>
<dbReference type="GO" id="GO:0005737">
    <property type="term" value="C:cytoplasm"/>
    <property type="evidence" value="ECO:0007669"/>
    <property type="project" value="UniProtKB-SubCell"/>
</dbReference>
<dbReference type="GO" id="GO:0003723">
    <property type="term" value="F:RNA binding"/>
    <property type="evidence" value="ECO:0007669"/>
    <property type="project" value="InterPro"/>
</dbReference>
<evidence type="ECO:0000313" key="9">
    <source>
        <dbReference type="EMBL" id="GLK69362.1"/>
    </source>
</evidence>
<comment type="catalytic activity">
    <reaction evidence="6">
        <text>5-carboxymethylaminomethyluridine(34) in tRNA(Leu) + S-adenosyl-L-methionine = 5-carboxymethylaminomethyl-2'-O-methyluridine(34) in tRNA(Leu) + S-adenosyl-L-homocysteine + H(+)</text>
        <dbReference type="Rhea" id="RHEA:43088"/>
        <dbReference type="Rhea" id="RHEA-COMP:10333"/>
        <dbReference type="Rhea" id="RHEA-COMP:10334"/>
        <dbReference type="ChEBI" id="CHEBI:15378"/>
        <dbReference type="ChEBI" id="CHEBI:57856"/>
        <dbReference type="ChEBI" id="CHEBI:59789"/>
        <dbReference type="ChEBI" id="CHEBI:74508"/>
        <dbReference type="ChEBI" id="CHEBI:74511"/>
        <dbReference type="EC" id="2.1.1.207"/>
    </reaction>
</comment>
<organism evidence="9 10">
    <name type="scientific">Hansschlegelia plantiphila</name>
    <dbReference type="NCBI Taxonomy" id="374655"/>
    <lineage>
        <taxon>Bacteria</taxon>
        <taxon>Pseudomonadati</taxon>
        <taxon>Pseudomonadota</taxon>
        <taxon>Alphaproteobacteria</taxon>
        <taxon>Hyphomicrobiales</taxon>
        <taxon>Methylopilaceae</taxon>
        <taxon>Hansschlegelia</taxon>
    </lineage>
</organism>
<dbReference type="Pfam" id="PF00588">
    <property type="entry name" value="SpoU_methylase"/>
    <property type="match status" value="1"/>
</dbReference>
<dbReference type="Gene3D" id="3.40.1280.10">
    <property type="match status" value="1"/>
</dbReference>
<name>A0A9W6J296_9HYPH</name>
<evidence type="ECO:0000256" key="4">
    <source>
        <dbReference type="ARBA" id="ARBA00022691"/>
    </source>
</evidence>
<accession>A0A9W6J296</accession>
<dbReference type="GO" id="GO:0002130">
    <property type="term" value="P:wobble position ribose methylation"/>
    <property type="evidence" value="ECO:0007669"/>
    <property type="project" value="TreeGrafter"/>
</dbReference>
<dbReference type="Proteomes" id="UP001143372">
    <property type="component" value="Unassembled WGS sequence"/>
</dbReference>